<gene>
    <name evidence="3" type="ORF">Fot_49474</name>
</gene>
<dbReference type="InterPro" id="IPR027417">
    <property type="entry name" value="P-loop_NTPase"/>
</dbReference>
<feature type="region of interest" description="Disordered" evidence="1">
    <location>
        <begin position="25"/>
        <end position="45"/>
    </location>
</feature>
<protein>
    <submittedName>
        <fullName evidence="3">Splicing factor 1</fullName>
    </submittedName>
</protein>
<dbReference type="Gene3D" id="3.40.50.300">
    <property type="entry name" value="P-loop containing nucleotide triphosphate hydrolases"/>
    <property type="match status" value="1"/>
</dbReference>
<dbReference type="Pfam" id="PF00004">
    <property type="entry name" value="AAA"/>
    <property type="match status" value="1"/>
</dbReference>
<evidence type="ECO:0000259" key="2">
    <source>
        <dbReference type="Pfam" id="PF00004"/>
    </source>
</evidence>
<reference evidence="4" key="1">
    <citation type="submission" date="2024-07" db="EMBL/GenBank/DDBJ databases">
        <title>Two chromosome-level genome assemblies of Korean endemic species Abeliophyllum distichum and Forsythia ovata (Oleaceae).</title>
        <authorList>
            <person name="Jang H."/>
        </authorList>
    </citation>
    <scope>NUCLEOTIDE SEQUENCE [LARGE SCALE GENOMIC DNA]</scope>
</reference>
<evidence type="ECO:0000313" key="3">
    <source>
        <dbReference type="EMBL" id="KAL2473738.1"/>
    </source>
</evidence>
<keyword evidence="4" id="KW-1185">Reference proteome</keyword>
<accession>A0ABD1QDT0</accession>
<comment type="caution">
    <text evidence="3">The sequence shown here is derived from an EMBL/GenBank/DDBJ whole genome shotgun (WGS) entry which is preliminary data.</text>
</comment>
<feature type="domain" description="ATPase AAA-type core" evidence="2">
    <location>
        <begin position="76"/>
        <end position="109"/>
    </location>
</feature>
<dbReference type="AlphaFoldDB" id="A0ABD1QDT0"/>
<dbReference type="InterPro" id="IPR003959">
    <property type="entry name" value="ATPase_AAA_core"/>
</dbReference>
<dbReference type="Proteomes" id="UP001604277">
    <property type="component" value="Unassembled WGS sequence"/>
</dbReference>
<evidence type="ECO:0000256" key="1">
    <source>
        <dbReference type="SAM" id="MobiDB-lite"/>
    </source>
</evidence>
<dbReference type="SUPFAM" id="SSF52540">
    <property type="entry name" value="P-loop containing nucleoside triphosphate hydrolases"/>
    <property type="match status" value="1"/>
</dbReference>
<dbReference type="EMBL" id="JBFOLJ010000015">
    <property type="protein sequence ID" value="KAL2473738.1"/>
    <property type="molecule type" value="Genomic_DNA"/>
</dbReference>
<sequence length="118" mass="13164">MFSRKSEFVIPKNKLSGSLVPVLRGGKKRDSDTVNTEGSKQVQRKTKWGPNLTMNSFVMKGRTLAYQGFQRWPSNLMLYGPAGTGKTSLVRAVVQKSGSHLVTVRLYKECTSEVLNQN</sequence>
<organism evidence="3 4">
    <name type="scientific">Forsythia ovata</name>
    <dbReference type="NCBI Taxonomy" id="205694"/>
    <lineage>
        <taxon>Eukaryota</taxon>
        <taxon>Viridiplantae</taxon>
        <taxon>Streptophyta</taxon>
        <taxon>Embryophyta</taxon>
        <taxon>Tracheophyta</taxon>
        <taxon>Spermatophyta</taxon>
        <taxon>Magnoliopsida</taxon>
        <taxon>eudicotyledons</taxon>
        <taxon>Gunneridae</taxon>
        <taxon>Pentapetalae</taxon>
        <taxon>asterids</taxon>
        <taxon>lamiids</taxon>
        <taxon>Lamiales</taxon>
        <taxon>Oleaceae</taxon>
        <taxon>Forsythieae</taxon>
        <taxon>Forsythia</taxon>
    </lineage>
</organism>
<proteinExistence type="predicted"/>
<evidence type="ECO:0000313" key="4">
    <source>
        <dbReference type="Proteomes" id="UP001604277"/>
    </source>
</evidence>
<name>A0ABD1QDT0_9LAMI</name>